<feature type="compositionally biased region" description="Low complexity" evidence="1">
    <location>
        <begin position="151"/>
        <end position="167"/>
    </location>
</feature>
<feature type="region of interest" description="Disordered" evidence="1">
    <location>
        <begin position="18"/>
        <end position="41"/>
    </location>
</feature>
<reference evidence="2" key="1">
    <citation type="submission" date="2020-04" db="EMBL/GenBank/DDBJ databases">
        <authorList>
            <person name="Alioto T."/>
            <person name="Alioto T."/>
            <person name="Gomez Garrido J."/>
        </authorList>
    </citation>
    <scope>NUCLEOTIDE SEQUENCE</scope>
    <source>
        <strain evidence="2">A484AB</strain>
    </source>
</reference>
<keyword evidence="3" id="KW-1185">Reference proteome</keyword>
<dbReference type="Proteomes" id="UP001152795">
    <property type="component" value="Unassembled WGS sequence"/>
</dbReference>
<gene>
    <name evidence="2" type="ORF">PACLA_8A034303</name>
</gene>
<comment type="caution">
    <text evidence="2">The sequence shown here is derived from an EMBL/GenBank/DDBJ whole genome shotgun (WGS) entry which is preliminary data.</text>
</comment>
<dbReference type="AlphaFoldDB" id="A0A6S7HXB1"/>
<protein>
    <submittedName>
        <fullName evidence="2">Uncharacterized protein</fullName>
    </submittedName>
</protein>
<name>A0A6S7HXB1_PARCT</name>
<organism evidence="2 3">
    <name type="scientific">Paramuricea clavata</name>
    <name type="common">Red gorgonian</name>
    <name type="synonym">Violescent sea-whip</name>
    <dbReference type="NCBI Taxonomy" id="317549"/>
    <lineage>
        <taxon>Eukaryota</taxon>
        <taxon>Metazoa</taxon>
        <taxon>Cnidaria</taxon>
        <taxon>Anthozoa</taxon>
        <taxon>Octocorallia</taxon>
        <taxon>Malacalcyonacea</taxon>
        <taxon>Plexauridae</taxon>
        <taxon>Paramuricea</taxon>
    </lineage>
</organism>
<feature type="region of interest" description="Disordered" evidence="1">
    <location>
        <begin position="151"/>
        <end position="186"/>
    </location>
</feature>
<accession>A0A6S7HXB1</accession>
<dbReference type="EMBL" id="CACRXK020006770">
    <property type="protein sequence ID" value="CAB4010394.1"/>
    <property type="molecule type" value="Genomic_DNA"/>
</dbReference>
<feature type="compositionally biased region" description="Polar residues" evidence="1">
    <location>
        <begin position="168"/>
        <end position="186"/>
    </location>
</feature>
<evidence type="ECO:0000256" key="1">
    <source>
        <dbReference type="SAM" id="MobiDB-lite"/>
    </source>
</evidence>
<sequence length="186" mass="20339">MTTELDTGSLCNVLRVGTANKRRMSPEDLSPPPTPLSPATSPALVESTQALFEERSLPAMPCASTTTSVNPASSTLNACSSVCTTSGLTLQHPQAHDLRDILAGQLPPQTNPYYAPQFPPLHYQQPPQRFDFSHSIEHFQQTTPFGQTASAFHPQQQHPAHQQASSANTNHRLIRQRNNYSVSTPQ</sequence>
<proteinExistence type="predicted"/>
<evidence type="ECO:0000313" key="3">
    <source>
        <dbReference type="Proteomes" id="UP001152795"/>
    </source>
</evidence>
<evidence type="ECO:0000313" key="2">
    <source>
        <dbReference type="EMBL" id="CAB4010394.1"/>
    </source>
</evidence>